<evidence type="ECO:0000313" key="4">
    <source>
        <dbReference type="Proteomes" id="UP001138709"/>
    </source>
</evidence>
<dbReference type="Gene3D" id="3.40.50.150">
    <property type="entry name" value="Vaccinia Virus protein VP39"/>
    <property type="match status" value="1"/>
</dbReference>
<evidence type="ECO:0000256" key="1">
    <source>
        <dbReference type="ARBA" id="ARBA00023115"/>
    </source>
</evidence>
<dbReference type="SUPFAM" id="SSF53335">
    <property type="entry name" value="S-adenosyl-L-methionine-dependent methyltransferases"/>
    <property type="match status" value="1"/>
</dbReference>
<feature type="transmembrane region" description="Helical" evidence="2">
    <location>
        <begin position="205"/>
        <end position="226"/>
    </location>
</feature>
<dbReference type="AlphaFoldDB" id="A0A9X9XG14"/>
<gene>
    <name evidence="3" type="ORF">GXW74_19315</name>
</gene>
<reference evidence="3" key="2">
    <citation type="journal article" date="2021" name="Syst. Appl. Microbiol.">
        <title>Roseomonas hellenica sp. nov., isolated from roots of wild-growing Alkanna tinctoria.</title>
        <authorList>
            <person name="Rat A."/>
            <person name="Naranjo H.D."/>
            <person name="Lebbe L."/>
            <person name="Cnockaert M."/>
            <person name="Krigas N."/>
            <person name="Grigoriadou K."/>
            <person name="Maloupa E."/>
            <person name="Willems A."/>
        </authorList>
    </citation>
    <scope>NUCLEOTIDE SEQUENCE</scope>
    <source>
        <strain evidence="3">LMG 31228</strain>
    </source>
</reference>
<feature type="transmembrane region" description="Helical" evidence="2">
    <location>
        <begin position="74"/>
        <end position="95"/>
    </location>
</feature>
<feature type="transmembrane region" description="Helical" evidence="2">
    <location>
        <begin position="7"/>
        <end position="28"/>
    </location>
</feature>
<name>A0A9X9XG14_9PROT</name>
<keyword evidence="2" id="KW-1133">Transmembrane helix</keyword>
<comment type="caution">
    <text evidence="3">The sequence shown here is derived from an EMBL/GenBank/DDBJ whole genome shotgun (WGS) entry which is preliminary data.</text>
</comment>
<evidence type="ECO:0000256" key="2">
    <source>
        <dbReference type="SAM" id="Phobius"/>
    </source>
</evidence>
<keyword evidence="2" id="KW-0472">Membrane</keyword>
<dbReference type="GO" id="GO:0006596">
    <property type="term" value="P:polyamine biosynthetic process"/>
    <property type="evidence" value="ECO:0007669"/>
    <property type="project" value="UniProtKB-KW"/>
</dbReference>
<accession>A0A9X9XG14</accession>
<keyword evidence="1" id="KW-0620">Polyamine biosynthesis</keyword>
<feature type="transmembrane region" description="Helical" evidence="2">
    <location>
        <begin position="107"/>
        <end position="132"/>
    </location>
</feature>
<sequence length="511" mass="53610">MRAVFDATTILLSSALGLVVEIIAGRLLAPYVGMSVYSWTAVIAVVLGGFSIGHWWGGRLAGPDCGRAQGHARLAWILAGCAVASLAAVPALRVAAPVLDREGVSPLIAMLGFALAGFLAPSLLVGAVSPIVTKLAVEEAPRGEVGRVLGRLFAVSALGAIGGTLAAGFVFVAWIGSSGTMLACAGCYAALAALHAAAAGRRAAALGLAAAAIALPAGAAATPAYARVCDVESAYACLRVVDAEPMVGRPARLLVLDHLAHGMNLRDEPTTFVQPYLHLVDELMAARGLPAAPAAFFAGGGAFTLPRAWAADHPGGRLMVAEIDPAIAALARRDFWLPDSPALEVILRDGRVALQAVPAGPRFDLVFADAFQDLAMPVHLVTREWHQAVRARLKPGGAYLVNVMEDRRAPRFLLALLRTLAEDFAAVEVWVEATEQPAGRRITYLVLASDAPTAAARITARRGPERLWVRLPPHYVASRWDAARVPVLTDDFAPVDRLMSHLILSPEASGR</sequence>
<proteinExistence type="predicted"/>
<organism evidence="3 4">
    <name type="scientific">Neoroseomonas eburnea</name>
    <dbReference type="NCBI Taxonomy" id="1346889"/>
    <lineage>
        <taxon>Bacteria</taxon>
        <taxon>Pseudomonadati</taxon>
        <taxon>Pseudomonadota</taxon>
        <taxon>Alphaproteobacteria</taxon>
        <taxon>Acetobacterales</taxon>
        <taxon>Acetobacteraceae</taxon>
        <taxon>Neoroseomonas</taxon>
    </lineage>
</organism>
<protein>
    <submittedName>
        <fullName evidence="3">Spermidine synthase</fullName>
    </submittedName>
</protein>
<dbReference type="PANTHER" id="PTHR43317:SF1">
    <property type="entry name" value="THERMOSPERMINE SYNTHASE ACAULIS5"/>
    <property type="match status" value="1"/>
</dbReference>
<feature type="transmembrane region" description="Helical" evidence="2">
    <location>
        <begin position="34"/>
        <end position="53"/>
    </location>
</feature>
<feature type="transmembrane region" description="Helical" evidence="2">
    <location>
        <begin position="180"/>
        <end position="198"/>
    </location>
</feature>
<dbReference type="RefSeq" id="WP_211848186.1">
    <property type="nucleotide sequence ID" value="NZ_JAAEDL010000021.1"/>
</dbReference>
<dbReference type="GO" id="GO:0010487">
    <property type="term" value="F:thermospermine synthase activity"/>
    <property type="evidence" value="ECO:0007669"/>
    <property type="project" value="TreeGrafter"/>
</dbReference>
<dbReference type="InterPro" id="IPR029063">
    <property type="entry name" value="SAM-dependent_MTases_sf"/>
</dbReference>
<keyword evidence="2" id="KW-0812">Transmembrane</keyword>
<keyword evidence="4" id="KW-1185">Reference proteome</keyword>
<dbReference type="PANTHER" id="PTHR43317">
    <property type="entry name" value="THERMOSPERMINE SYNTHASE ACAULIS5"/>
    <property type="match status" value="1"/>
</dbReference>
<feature type="transmembrane region" description="Helical" evidence="2">
    <location>
        <begin position="152"/>
        <end position="174"/>
    </location>
</feature>
<dbReference type="NCBIfam" id="NF037959">
    <property type="entry name" value="MFS_SpdSyn"/>
    <property type="match status" value="1"/>
</dbReference>
<dbReference type="EMBL" id="JAAEDL010000021">
    <property type="protein sequence ID" value="MBR0682650.1"/>
    <property type="molecule type" value="Genomic_DNA"/>
</dbReference>
<dbReference type="Proteomes" id="UP001138709">
    <property type="component" value="Unassembled WGS sequence"/>
</dbReference>
<evidence type="ECO:0000313" key="3">
    <source>
        <dbReference type="EMBL" id="MBR0682650.1"/>
    </source>
</evidence>
<reference evidence="3" key="1">
    <citation type="submission" date="2020-01" db="EMBL/GenBank/DDBJ databases">
        <authorList>
            <person name="Rat A."/>
        </authorList>
    </citation>
    <scope>NUCLEOTIDE SEQUENCE</scope>
    <source>
        <strain evidence="3">LMG 31228</strain>
    </source>
</reference>